<name>A0A4S2LF56_OPIFE</name>
<sequence length="107" mass="11945">MSLPLIYFCEKIGTISFLSFQPLVLHTVLSNRMVAVHLLSPINIESTLLQPMCSCIYIAQFLFSGLHGDLLSNFRVIFDQNLRTKLLSAFTAARHPPPSEKNSPLVA</sequence>
<comment type="caution">
    <text evidence="1">The sequence shown here is derived from an EMBL/GenBank/DDBJ whole genome shotgun (WGS) entry which is preliminary data.</text>
</comment>
<proteinExistence type="predicted"/>
<dbReference type="EMBL" id="SJOL01008902">
    <property type="protein sequence ID" value="TGZ59329.1"/>
    <property type="molecule type" value="Genomic_DNA"/>
</dbReference>
<evidence type="ECO:0000313" key="1">
    <source>
        <dbReference type="EMBL" id="TGZ59329.1"/>
    </source>
</evidence>
<dbReference type="Proteomes" id="UP000308267">
    <property type="component" value="Unassembled WGS sequence"/>
</dbReference>
<protein>
    <submittedName>
        <fullName evidence="1">Uncharacterized protein</fullName>
    </submittedName>
</protein>
<organism evidence="1 2">
    <name type="scientific">Opisthorchis felineus</name>
    <dbReference type="NCBI Taxonomy" id="147828"/>
    <lineage>
        <taxon>Eukaryota</taxon>
        <taxon>Metazoa</taxon>
        <taxon>Spiralia</taxon>
        <taxon>Lophotrochozoa</taxon>
        <taxon>Platyhelminthes</taxon>
        <taxon>Trematoda</taxon>
        <taxon>Digenea</taxon>
        <taxon>Opisthorchiida</taxon>
        <taxon>Opisthorchiata</taxon>
        <taxon>Opisthorchiidae</taxon>
        <taxon>Opisthorchis</taxon>
    </lineage>
</organism>
<keyword evidence="2" id="KW-1185">Reference proteome</keyword>
<evidence type="ECO:0000313" key="2">
    <source>
        <dbReference type="Proteomes" id="UP000308267"/>
    </source>
</evidence>
<reference evidence="1 2" key="1">
    <citation type="journal article" date="2019" name="BMC Genomics">
        <title>New insights from Opisthorchis felineus genome: update on genomics of the epidemiologically important liver flukes.</title>
        <authorList>
            <person name="Ershov N.I."/>
            <person name="Mordvinov V.A."/>
            <person name="Prokhortchouk E.B."/>
            <person name="Pakharukova M.Y."/>
            <person name="Gunbin K.V."/>
            <person name="Ustyantsev K."/>
            <person name="Genaev M.A."/>
            <person name="Blinov A.G."/>
            <person name="Mazur A."/>
            <person name="Boulygina E."/>
            <person name="Tsygankova S."/>
            <person name="Khrameeva E."/>
            <person name="Chekanov N."/>
            <person name="Fan G."/>
            <person name="Xiao A."/>
            <person name="Zhang H."/>
            <person name="Xu X."/>
            <person name="Yang H."/>
            <person name="Solovyev V."/>
            <person name="Lee S.M."/>
            <person name="Liu X."/>
            <person name="Afonnikov D.A."/>
            <person name="Skryabin K.G."/>
        </authorList>
    </citation>
    <scope>NUCLEOTIDE SEQUENCE [LARGE SCALE GENOMIC DNA]</scope>
    <source>
        <strain evidence="1">AK-0245</strain>
        <tissue evidence="1">Whole organism</tissue>
    </source>
</reference>
<gene>
    <name evidence="1" type="ORF">CRM22_009137</name>
</gene>
<accession>A0A4S2LF56</accession>
<dbReference type="AlphaFoldDB" id="A0A4S2LF56"/>